<dbReference type="STRING" id="1218599.LEP1GSC195_3639"/>
<name>R9A5A4_9LEPT</name>
<dbReference type="GO" id="GO:0032259">
    <property type="term" value="P:methylation"/>
    <property type="evidence" value="ECO:0007669"/>
    <property type="project" value="UniProtKB-KW"/>
</dbReference>
<dbReference type="GO" id="GO:0008168">
    <property type="term" value="F:methyltransferase activity"/>
    <property type="evidence" value="ECO:0007669"/>
    <property type="project" value="UniProtKB-KW"/>
</dbReference>
<evidence type="ECO:0000313" key="4">
    <source>
        <dbReference type="Proteomes" id="UP000013984"/>
    </source>
</evidence>
<proteinExistence type="predicted"/>
<dbReference type="RefSeq" id="WP_015682694.1">
    <property type="nucleotide sequence ID" value="NZ_AOGZ02000014.1"/>
</dbReference>
<keyword evidence="3" id="KW-0489">Methyltransferase</keyword>
<dbReference type="InterPro" id="IPR029063">
    <property type="entry name" value="SAM-dependent_MTases_sf"/>
</dbReference>
<accession>R9A5A4</accession>
<dbReference type="SUPFAM" id="SSF53335">
    <property type="entry name" value="S-adenosyl-L-methionine-dependent methyltransferases"/>
    <property type="match status" value="1"/>
</dbReference>
<dbReference type="Gene3D" id="3.40.50.150">
    <property type="entry name" value="Vaccinia Virus protein VP39"/>
    <property type="match status" value="1"/>
</dbReference>
<reference evidence="3" key="1">
    <citation type="submission" date="2013-04" db="EMBL/GenBank/DDBJ databases">
        <authorList>
            <person name="Harkins D.M."/>
            <person name="Durkin A.S."/>
            <person name="Brinkac L.M."/>
            <person name="Haft D.H."/>
            <person name="Selengut J.D."/>
            <person name="Sanka R."/>
            <person name="DePew J."/>
            <person name="Purushe J."/>
            <person name="Galloway R.L."/>
            <person name="Vinetz J.M."/>
            <person name="Sutton G.G."/>
            <person name="Nierman W.C."/>
            <person name="Fouts D.E."/>
        </authorList>
    </citation>
    <scope>NUCLEOTIDE SEQUENCE [LARGE SCALE GENOMIC DNA]</scope>
    <source>
        <strain evidence="3">CDC</strain>
    </source>
</reference>
<gene>
    <name evidence="3" type="ORF">LEP1GSC195_3639</name>
</gene>
<dbReference type="Pfam" id="PF13847">
    <property type="entry name" value="Methyltransf_31"/>
    <property type="match status" value="1"/>
</dbReference>
<dbReference type="OrthoDB" id="9791837at2"/>
<protein>
    <submittedName>
        <fullName evidence="3">Methyltransferase, UbiE/COQ5 family</fullName>
    </submittedName>
</protein>
<feature type="domain" description="Methyltransferase" evidence="2">
    <location>
        <begin position="38"/>
        <end position="158"/>
    </location>
</feature>
<dbReference type="CDD" id="cd02440">
    <property type="entry name" value="AdoMet_MTases"/>
    <property type="match status" value="1"/>
</dbReference>
<keyword evidence="1" id="KW-0808">Transferase</keyword>
<dbReference type="PANTHER" id="PTHR43861:SF3">
    <property type="entry name" value="PUTATIVE (AFU_ORTHOLOGUE AFUA_2G14390)-RELATED"/>
    <property type="match status" value="1"/>
</dbReference>
<dbReference type="InterPro" id="IPR025714">
    <property type="entry name" value="Methyltranfer_dom"/>
</dbReference>
<dbReference type="Proteomes" id="UP000013984">
    <property type="component" value="Unassembled WGS sequence"/>
</dbReference>
<evidence type="ECO:0000259" key="2">
    <source>
        <dbReference type="Pfam" id="PF13847"/>
    </source>
</evidence>
<evidence type="ECO:0000313" key="3">
    <source>
        <dbReference type="EMBL" id="EOQ97398.1"/>
    </source>
</evidence>
<evidence type="ECO:0000256" key="1">
    <source>
        <dbReference type="ARBA" id="ARBA00022679"/>
    </source>
</evidence>
<dbReference type="AlphaFoldDB" id="R9A5A4"/>
<keyword evidence="4" id="KW-1185">Reference proteome</keyword>
<comment type="caution">
    <text evidence="3">The sequence shown here is derived from an EMBL/GenBank/DDBJ whole genome shotgun (WGS) entry which is preliminary data.</text>
</comment>
<dbReference type="EMBL" id="AOGZ02000014">
    <property type="protein sequence ID" value="EOQ97398.1"/>
    <property type="molecule type" value="Genomic_DNA"/>
</dbReference>
<organism evidence="3 4">
    <name type="scientific">Leptospira wolbachii serovar Codice str. CDC</name>
    <dbReference type="NCBI Taxonomy" id="1218599"/>
    <lineage>
        <taxon>Bacteria</taxon>
        <taxon>Pseudomonadati</taxon>
        <taxon>Spirochaetota</taxon>
        <taxon>Spirochaetia</taxon>
        <taxon>Leptospirales</taxon>
        <taxon>Leptospiraceae</taxon>
        <taxon>Leptospira</taxon>
    </lineage>
</organism>
<sequence>MEPNVFDQIANKYDTTERKDLAQVITNAVQNECRDSQSKTLFDYGCGTGLVGLSLVSLVGRIVFIDSSEPMLDLVREKIKKTNITNAEVIHSNFLQNTKTKKADLLLVSLVLLHIPDTKRILKYFYEILNPNGKLIVVDFDKNEKINHPKVHNGFTNTEIRSLFAEVGFKNIEIRTIHHGKNIFMHEDASLFLATGEKYI</sequence>
<dbReference type="PANTHER" id="PTHR43861">
    <property type="entry name" value="TRANS-ACONITATE 2-METHYLTRANSFERASE-RELATED"/>
    <property type="match status" value="1"/>
</dbReference>